<gene>
    <name evidence="2" type="ORF">EWE75_11270</name>
</gene>
<name>A0A4Q6Y274_9SPHN</name>
<evidence type="ECO:0000256" key="1">
    <source>
        <dbReference type="SAM" id="MobiDB-lite"/>
    </source>
</evidence>
<protein>
    <recommendedName>
        <fullName evidence="4">PD-(D/E)XK nuclease family protein</fullName>
    </recommendedName>
</protein>
<proteinExistence type="predicted"/>
<comment type="caution">
    <text evidence="2">The sequence shown here is derived from an EMBL/GenBank/DDBJ whole genome shotgun (WGS) entry which is preliminary data.</text>
</comment>
<dbReference type="AlphaFoldDB" id="A0A4Q6Y274"/>
<evidence type="ECO:0008006" key="4">
    <source>
        <dbReference type="Google" id="ProtNLM"/>
    </source>
</evidence>
<sequence length="282" mass="30952">MVPVRRSVSRETAPDRSVPNARAGLEAGALPSGVERLSERLLSLLTQWREHAEGNTLRRRLSLLLETLAPLLRVCAGTPLDAEQLGRLLPALSAVLAERRDAGEAINPWTVSGARRREVRNAAILVALWSSAEVGDAGPEFLGGFLDRCQGRLGLGLPDRNELALGYRMRVENCPGVDGSDRVDLIVETARHLIGIEIKIDAKEGKEQLRRYVEAIDRCAQQLGKDPRVILLAPFPPSRDDVIPAGWSMVRSAAAAALPKRRSEYGFAHHLIAHFAHHVRSF</sequence>
<accession>A0A4Q6Y274</accession>
<dbReference type="InterPro" id="IPR029470">
    <property type="entry name" value="PDDEXK_4"/>
</dbReference>
<dbReference type="Proteomes" id="UP000292085">
    <property type="component" value="Unassembled WGS sequence"/>
</dbReference>
<organism evidence="2 3">
    <name type="scientific">Sphingomonas populi</name>
    <dbReference type="NCBI Taxonomy" id="2484750"/>
    <lineage>
        <taxon>Bacteria</taxon>
        <taxon>Pseudomonadati</taxon>
        <taxon>Pseudomonadota</taxon>
        <taxon>Alphaproteobacteria</taxon>
        <taxon>Sphingomonadales</taxon>
        <taxon>Sphingomonadaceae</taxon>
        <taxon>Sphingomonas</taxon>
    </lineage>
</organism>
<dbReference type="EMBL" id="SGIS01000015">
    <property type="protein sequence ID" value="RZF64332.1"/>
    <property type="molecule type" value="Genomic_DNA"/>
</dbReference>
<keyword evidence="3" id="KW-1185">Reference proteome</keyword>
<evidence type="ECO:0000313" key="3">
    <source>
        <dbReference type="Proteomes" id="UP000292085"/>
    </source>
</evidence>
<dbReference type="OrthoDB" id="6713139at2"/>
<feature type="region of interest" description="Disordered" evidence="1">
    <location>
        <begin position="1"/>
        <end position="24"/>
    </location>
</feature>
<evidence type="ECO:0000313" key="2">
    <source>
        <dbReference type="EMBL" id="RZF64332.1"/>
    </source>
</evidence>
<reference evidence="2 3" key="1">
    <citation type="submission" date="2019-02" db="EMBL/GenBank/DDBJ databases">
        <authorList>
            <person name="Li Y."/>
        </authorList>
    </citation>
    <scope>NUCLEOTIDE SEQUENCE [LARGE SCALE GENOMIC DNA]</scope>
    <source>
        <strain evidence="2 3">3-7</strain>
    </source>
</reference>
<dbReference type="Pfam" id="PF14281">
    <property type="entry name" value="PDDEXK_4"/>
    <property type="match status" value="1"/>
</dbReference>